<dbReference type="InterPro" id="IPR013766">
    <property type="entry name" value="Thioredoxin_domain"/>
</dbReference>
<reference evidence="8" key="2">
    <citation type="submission" date="2022-04" db="EMBL/GenBank/DDBJ databases">
        <title>Antimicrobial genetic elements in methicillin-resistant Macrococcus armenti.</title>
        <authorList>
            <person name="Keller J.E."/>
            <person name="Schwendener S."/>
            <person name="Pantucek R."/>
            <person name="Perreten V."/>
        </authorList>
    </citation>
    <scope>NUCLEOTIDE SEQUENCE</scope>
    <source>
        <strain evidence="8">CCM 2609</strain>
    </source>
</reference>
<gene>
    <name evidence="8" type="ORF">MRZ06_00025</name>
</gene>
<sequence>MKNKGSLIFTMAMTLLVVSVIAILVITKKDNGSSNDANVAVTNPNVGTKFLNDIDTKGQPQQGEKDAKVKIIEFGDYKCPACRYFETDIKPDIQKKFIDTGKAEMYFIHSPFHGEESLLGGLAGETVLKHAPDKYWKFQKAIFELQPDTDQEWLSMTAVREAAKNAGIKDLDALEKDIKAKKENAGVDKDIELVKKHNISSTPTIVINGKEVANPMDIKEVEAAIEKALK</sequence>
<dbReference type="SUPFAM" id="SSF52833">
    <property type="entry name" value="Thioredoxin-like"/>
    <property type="match status" value="1"/>
</dbReference>
<evidence type="ECO:0000256" key="2">
    <source>
        <dbReference type="ARBA" id="ARBA00022729"/>
    </source>
</evidence>
<keyword evidence="3" id="KW-0560">Oxidoreductase</keyword>
<dbReference type="Proteomes" id="UP000830343">
    <property type="component" value="Chromosome"/>
</dbReference>
<keyword evidence="9" id="KW-1185">Reference proteome</keyword>
<evidence type="ECO:0000313" key="8">
    <source>
        <dbReference type="EMBL" id="UOB20518.1"/>
    </source>
</evidence>
<name>A0ABY3ZUL1_9STAP</name>
<dbReference type="InterPro" id="IPR036249">
    <property type="entry name" value="Thioredoxin-like_sf"/>
</dbReference>
<keyword evidence="6" id="KW-0472">Membrane</keyword>
<keyword evidence="2" id="KW-0732">Signal</keyword>
<dbReference type="PANTHER" id="PTHR13887:SF14">
    <property type="entry name" value="DISULFIDE BOND FORMATION PROTEIN D"/>
    <property type="match status" value="1"/>
</dbReference>
<comment type="similarity">
    <text evidence="1">Belongs to the thioredoxin family. DsbA subfamily.</text>
</comment>
<protein>
    <submittedName>
        <fullName evidence="8">DsbA family protein</fullName>
    </submittedName>
</protein>
<dbReference type="PROSITE" id="PS51352">
    <property type="entry name" value="THIOREDOXIN_2"/>
    <property type="match status" value="1"/>
</dbReference>
<keyword evidence="4" id="KW-1015">Disulfide bond</keyword>
<dbReference type="Gene3D" id="3.40.30.10">
    <property type="entry name" value="Glutaredoxin"/>
    <property type="match status" value="1"/>
</dbReference>
<evidence type="ECO:0000256" key="3">
    <source>
        <dbReference type="ARBA" id="ARBA00023002"/>
    </source>
</evidence>
<dbReference type="Pfam" id="PF13462">
    <property type="entry name" value="Thioredoxin_4"/>
    <property type="match status" value="1"/>
</dbReference>
<keyword evidence="6" id="KW-1133">Transmembrane helix</keyword>
<keyword evidence="6" id="KW-0812">Transmembrane</keyword>
<evidence type="ECO:0000256" key="5">
    <source>
        <dbReference type="ARBA" id="ARBA00023284"/>
    </source>
</evidence>
<reference evidence="8" key="1">
    <citation type="submission" date="2022-03" db="EMBL/GenBank/DDBJ databases">
        <authorList>
            <person name="Vrbovska V."/>
            <person name="Kovarovic V."/>
            <person name="Botka T."/>
            <person name="Pantucek R."/>
        </authorList>
    </citation>
    <scope>NUCLEOTIDE SEQUENCE</scope>
    <source>
        <strain evidence="8">CCM 2609</strain>
    </source>
</reference>
<dbReference type="PANTHER" id="PTHR13887">
    <property type="entry name" value="GLUTATHIONE S-TRANSFERASE KAPPA"/>
    <property type="match status" value="1"/>
</dbReference>
<evidence type="ECO:0000259" key="7">
    <source>
        <dbReference type="PROSITE" id="PS51352"/>
    </source>
</evidence>
<keyword evidence="5" id="KW-0676">Redox-active center</keyword>
<dbReference type="EMBL" id="CP094348">
    <property type="protein sequence ID" value="UOB20518.1"/>
    <property type="molecule type" value="Genomic_DNA"/>
</dbReference>
<feature type="domain" description="Thioredoxin" evidence="7">
    <location>
        <begin position="32"/>
        <end position="230"/>
    </location>
</feature>
<accession>A0ABY3ZUL1</accession>
<proteinExistence type="inferred from homology"/>
<feature type="transmembrane region" description="Helical" evidence="6">
    <location>
        <begin position="7"/>
        <end position="26"/>
    </location>
</feature>
<evidence type="ECO:0000313" key="9">
    <source>
        <dbReference type="Proteomes" id="UP000830343"/>
    </source>
</evidence>
<evidence type="ECO:0000256" key="6">
    <source>
        <dbReference type="SAM" id="Phobius"/>
    </source>
</evidence>
<organism evidence="8 9">
    <name type="scientific">Macrococcus armenti</name>
    <dbReference type="NCBI Taxonomy" id="2875764"/>
    <lineage>
        <taxon>Bacteria</taxon>
        <taxon>Bacillati</taxon>
        <taxon>Bacillota</taxon>
        <taxon>Bacilli</taxon>
        <taxon>Bacillales</taxon>
        <taxon>Staphylococcaceae</taxon>
        <taxon>Macrococcus</taxon>
    </lineage>
</organism>
<evidence type="ECO:0000256" key="1">
    <source>
        <dbReference type="ARBA" id="ARBA00005791"/>
    </source>
</evidence>
<dbReference type="RefSeq" id="WP_243365848.1">
    <property type="nucleotide sequence ID" value="NZ_CP094348.1"/>
</dbReference>
<dbReference type="InterPro" id="IPR012336">
    <property type="entry name" value="Thioredoxin-like_fold"/>
</dbReference>
<evidence type="ECO:0000256" key="4">
    <source>
        <dbReference type="ARBA" id="ARBA00023157"/>
    </source>
</evidence>